<sequence>MSFLLAEPEIMAAAATNVEGIGSALKAASAAAAGPTSRVLAAAGDEISAAIANLFGAYGDEFQLLHAQLATFQSEFQQSLAAAASTYANAEAAIATGLQGLLAAPAAPALGATAAALPPFPPNPVSIIMGGTGVPIPTQKLIDGALSLYIRPDVLNPTVPFPLVTPEELYPLTGVRSMTLNASVQEGLTILHNTLTEQLANPANKVTVFGISQSAVIASLEMQKLAAMGNPYLGQLNFVLTGNEMNPNGGMLSRFPGLSLPALGLDFYGATPSNTPYPVANYTLEYDGFADFPRYPLNFISDLNALAGIIFVHPTYFQLTAAHVDSAVQLQTSPGYTGNTSYYMIPTENLPLLAPLRALPVIGDPLANLVQPSLKVMVNLGYGDPYHGYSTSYADVPTPFGLFPEVSPDVVANALAAGVQQGVNDFTRDLQHLAANPPTLPRFAAPTPTDLMTTAANLPTPEKIVNTAATIISTDYAVLLPMADIGLSFATAMPLYNAQLFLQQLAQGNLINAIGYPLAADIGLATIAGGVGALTVLSAISSNVKDIQSLIP</sequence>
<protein>
    <submittedName>
        <fullName evidence="3">PE family protein</fullName>
    </submittedName>
</protein>
<feature type="domain" description="PE-PPE" evidence="2">
    <location>
        <begin position="163"/>
        <end position="382"/>
    </location>
</feature>
<dbReference type="Gene3D" id="1.10.287.850">
    <property type="entry name" value="HP0062-like domain"/>
    <property type="match status" value="1"/>
</dbReference>
<dbReference type="AlphaFoldDB" id="A0A1A3NM78"/>
<dbReference type="InterPro" id="IPR000084">
    <property type="entry name" value="PE-PGRS_N"/>
</dbReference>
<dbReference type="InterPro" id="IPR038332">
    <property type="entry name" value="PPE_sf"/>
</dbReference>
<dbReference type="Gene3D" id="3.40.50.1820">
    <property type="entry name" value="alpha/beta hydrolase"/>
    <property type="match status" value="1"/>
</dbReference>
<dbReference type="SUPFAM" id="SSF140459">
    <property type="entry name" value="PE/PPE dimer-like"/>
    <property type="match status" value="1"/>
</dbReference>
<organism evidence="3 4">
    <name type="scientific">Mycobacterium asiaticum</name>
    <dbReference type="NCBI Taxonomy" id="1790"/>
    <lineage>
        <taxon>Bacteria</taxon>
        <taxon>Bacillati</taxon>
        <taxon>Actinomycetota</taxon>
        <taxon>Actinomycetes</taxon>
        <taxon>Mycobacteriales</taxon>
        <taxon>Mycobacteriaceae</taxon>
        <taxon>Mycobacterium</taxon>
    </lineage>
</organism>
<evidence type="ECO:0000259" key="1">
    <source>
        <dbReference type="Pfam" id="PF00934"/>
    </source>
</evidence>
<dbReference type="SUPFAM" id="SSF53474">
    <property type="entry name" value="alpha/beta-Hydrolases"/>
    <property type="match status" value="1"/>
</dbReference>
<dbReference type="EMBL" id="LZLS01000191">
    <property type="protein sequence ID" value="OBK22169.1"/>
    <property type="molecule type" value="Genomic_DNA"/>
</dbReference>
<dbReference type="Pfam" id="PF00934">
    <property type="entry name" value="PE"/>
    <property type="match status" value="1"/>
</dbReference>
<feature type="domain" description="PE" evidence="1">
    <location>
        <begin position="5"/>
        <end position="93"/>
    </location>
</feature>
<gene>
    <name evidence="3" type="ORF">A5634_08360</name>
</gene>
<proteinExistence type="predicted"/>
<dbReference type="Proteomes" id="UP000093928">
    <property type="component" value="Unassembled WGS sequence"/>
</dbReference>
<evidence type="ECO:0000313" key="4">
    <source>
        <dbReference type="Proteomes" id="UP000093928"/>
    </source>
</evidence>
<reference evidence="3 4" key="1">
    <citation type="submission" date="2016-06" db="EMBL/GenBank/DDBJ databases">
        <authorList>
            <person name="Kjaerup R.B."/>
            <person name="Dalgaard T.S."/>
            <person name="Juul-Madsen H.R."/>
        </authorList>
    </citation>
    <scope>NUCLEOTIDE SEQUENCE [LARGE SCALE GENOMIC DNA]</scope>
    <source>
        <strain evidence="3 4">1165133.8</strain>
    </source>
</reference>
<dbReference type="Pfam" id="PF08237">
    <property type="entry name" value="PE-PPE"/>
    <property type="match status" value="1"/>
</dbReference>
<evidence type="ECO:0000313" key="3">
    <source>
        <dbReference type="EMBL" id="OBK22169.1"/>
    </source>
</evidence>
<name>A0A1A3NM78_MYCAS</name>
<dbReference type="InterPro" id="IPR029058">
    <property type="entry name" value="AB_hydrolase_fold"/>
</dbReference>
<accession>A0A1A3NM78</accession>
<evidence type="ECO:0000259" key="2">
    <source>
        <dbReference type="Pfam" id="PF08237"/>
    </source>
</evidence>
<dbReference type="RefSeq" id="WP_065146113.1">
    <property type="nucleotide sequence ID" value="NZ_LZLS01000191.1"/>
</dbReference>
<comment type="caution">
    <text evidence="3">The sequence shown here is derived from an EMBL/GenBank/DDBJ whole genome shotgun (WGS) entry which is preliminary data.</text>
</comment>
<dbReference type="InterPro" id="IPR013228">
    <property type="entry name" value="PE-PPE_C"/>
</dbReference>
<dbReference type="OrthoDB" id="4568361at2"/>